<dbReference type="AlphaFoldDB" id="A0A6J8E8J7"/>
<dbReference type="OrthoDB" id="8033509at2759"/>
<keyword evidence="2" id="KW-1185">Reference proteome</keyword>
<proteinExistence type="predicted"/>
<dbReference type="EMBL" id="CACVKT020008653">
    <property type="protein sequence ID" value="CAC5416468.1"/>
    <property type="molecule type" value="Genomic_DNA"/>
</dbReference>
<protein>
    <submittedName>
        <fullName evidence="1">Uncharacterized protein</fullName>
    </submittedName>
</protein>
<evidence type="ECO:0000313" key="2">
    <source>
        <dbReference type="Proteomes" id="UP000507470"/>
    </source>
</evidence>
<organism evidence="1 2">
    <name type="scientific">Mytilus coruscus</name>
    <name type="common">Sea mussel</name>
    <dbReference type="NCBI Taxonomy" id="42192"/>
    <lineage>
        <taxon>Eukaryota</taxon>
        <taxon>Metazoa</taxon>
        <taxon>Spiralia</taxon>
        <taxon>Lophotrochozoa</taxon>
        <taxon>Mollusca</taxon>
        <taxon>Bivalvia</taxon>
        <taxon>Autobranchia</taxon>
        <taxon>Pteriomorphia</taxon>
        <taxon>Mytilida</taxon>
        <taxon>Mytiloidea</taxon>
        <taxon>Mytilidae</taxon>
        <taxon>Mytilinae</taxon>
        <taxon>Mytilus</taxon>
    </lineage>
</organism>
<evidence type="ECO:0000313" key="1">
    <source>
        <dbReference type="EMBL" id="CAC5416468.1"/>
    </source>
</evidence>
<accession>A0A6J8E8J7</accession>
<dbReference type="Proteomes" id="UP000507470">
    <property type="component" value="Unassembled WGS sequence"/>
</dbReference>
<sequence length="155" mass="17963">MLAASRIQRWAIQLSGYKYDVKCKSSSDNANADGLSRLPLKKTQCESLFNIFWEEVEKTNVQALNELPQLHREEPKPISPFLNGKGDFTAFWTQFSLLSNRFSWTNDRQIEELILNCLRDETLVYVNEFPASLRGDIKHIHDAMFQGFGDFTRDI</sequence>
<name>A0A6J8E8J7_MYTCO</name>
<gene>
    <name evidence="1" type="ORF">MCOR_49079</name>
</gene>
<reference evidence="1 2" key="1">
    <citation type="submission" date="2020-06" db="EMBL/GenBank/DDBJ databases">
        <authorList>
            <person name="Li R."/>
            <person name="Bekaert M."/>
        </authorList>
    </citation>
    <scope>NUCLEOTIDE SEQUENCE [LARGE SCALE GENOMIC DNA]</scope>
    <source>
        <strain evidence="2">wild</strain>
    </source>
</reference>